<dbReference type="HOGENOM" id="CLU_946603_0_0_1"/>
<dbReference type="GeneID" id="19110112"/>
<evidence type="ECO:0000313" key="3">
    <source>
        <dbReference type="Proteomes" id="UP000011761"/>
    </source>
</evidence>
<accession>M2NB97</accession>
<dbReference type="Proteomes" id="UP000011761">
    <property type="component" value="Unassembled WGS sequence"/>
</dbReference>
<dbReference type="RefSeq" id="XP_007675977.1">
    <property type="nucleotide sequence ID" value="XM_007677787.1"/>
</dbReference>
<feature type="compositionally biased region" description="Basic and acidic residues" evidence="1">
    <location>
        <begin position="123"/>
        <end position="135"/>
    </location>
</feature>
<evidence type="ECO:0000256" key="1">
    <source>
        <dbReference type="SAM" id="MobiDB-lite"/>
    </source>
</evidence>
<name>M2NB97_BAUPA</name>
<proteinExistence type="predicted"/>
<evidence type="ECO:0000313" key="2">
    <source>
        <dbReference type="EMBL" id="EMC96145.1"/>
    </source>
</evidence>
<organism evidence="2 3">
    <name type="scientific">Baudoinia panamericana (strain UAMH 10762)</name>
    <name type="common">Angels' share fungus</name>
    <name type="synonym">Baudoinia compniacensis (strain UAMH 10762)</name>
    <dbReference type="NCBI Taxonomy" id="717646"/>
    <lineage>
        <taxon>Eukaryota</taxon>
        <taxon>Fungi</taxon>
        <taxon>Dikarya</taxon>
        <taxon>Ascomycota</taxon>
        <taxon>Pezizomycotina</taxon>
        <taxon>Dothideomycetes</taxon>
        <taxon>Dothideomycetidae</taxon>
        <taxon>Mycosphaerellales</taxon>
        <taxon>Teratosphaeriaceae</taxon>
        <taxon>Baudoinia</taxon>
    </lineage>
</organism>
<dbReference type="KEGG" id="bcom:BAUCODRAFT_23984"/>
<keyword evidence="3" id="KW-1185">Reference proteome</keyword>
<reference evidence="2 3" key="1">
    <citation type="journal article" date="2012" name="PLoS Pathog.">
        <title>Diverse lifestyles and strategies of plant pathogenesis encoded in the genomes of eighteen Dothideomycetes fungi.</title>
        <authorList>
            <person name="Ohm R.A."/>
            <person name="Feau N."/>
            <person name="Henrissat B."/>
            <person name="Schoch C.L."/>
            <person name="Horwitz B.A."/>
            <person name="Barry K.W."/>
            <person name="Condon B.J."/>
            <person name="Copeland A.C."/>
            <person name="Dhillon B."/>
            <person name="Glaser F."/>
            <person name="Hesse C.N."/>
            <person name="Kosti I."/>
            <person name="LaButti K."/>
            <person name="Lindquist E.A."/>
            <person name="Lucas S."/>
            <person name="Salamov A.A."/>
            <person name="Bradshaw R.E."/>
            <person name="Ciuffetti L."/>
            <person name="Hamelin R.C."/>
            <person name="Kema G.H.J."/>
            <person name="Lawrence C."/>
            <person name="Scott J.A."/>
            <person name="Spatafora J.W."/>
            <person name="Turgeon B.G."/>
            <person name="de Wit P.J.G.M."/>
            <person name="Zhong S."/>
            <person name="Goodwin S.B."/>
            <person name="Grigoriev I.V."/>
        </authorList>
    </citation>
    <scope>NUCLEOTIDE SEQUENCE [LARGE SCALE GENOMIC DNA]</scope>
    <source>
        <strain evidence="2 3">UAMH 10762</strain>
    </source>
</reference>
<feature type="region of interest" description="Disordered" evidence="1">
    <location>
        <begin position="116"/>
        <end position="164"/>
    </location>
</feature>
<gene>
    <name evidence="2" type="ORF">BAUCODRAFT_23984</name>
</gene>
<protein>
    <submittedName>
        <fullName evidence="2">Uncharacterized protein</fullName>
    </submittedName>
</protein>
<dbReference type="AlphaFoldDB" id="M2NB97"/>
<dbReference type="EMBL" id="KB445555">
    <property type="protein sequence ID" value="EMC96145.1"/>
    <property type="molecule type" value="Genomic_DNA"/>
</dbReference>
<sequence length="294" mass="33096">MANSGEKVLKIGLNKDLNAVPALQTYPKWQREGVPHGCRKAAGFVLRAFWVEHKNGKQAQKQIKREEWATISTNWADPCIDWTSCDTLEAKEAFGWERTPAQMYDSYLKMGSPARTTTLEAKSPLDKERKGTKSADDDEPKQEDLSIAGPSLTAGKSDSKRQRANSCEDAPELWAEFCIFHLRRHPGDNDHIEETREAFQSEYQYPAPSVEQIRSMYTGSRQGRQLAVNPLEANSEAATTASTHGQMKRKASGYNAVSRFRAIRFRPTHLSEDEGTEGEIREATLKLREVHGLN</sequence>